<evidence type="ECO:0000313" key="3">
    <source>
        <dbReference type="Proteomes" id="UP000267821"/>
    </source>
</evidence>
<feature type="non-terminal residue" evidence="2">
    <location>
        <position position="1"/>
    </location>
</feature>
<dbReference type="AlphaFoldDB" id="A0A3N4MMV3"/>
<dbReference type="EMBL" id="ML121528">
    <property type="protein sequence ID" value="RPB29275.1"/>
    <property type="molecule type" value="Genomic_DNA"/>
</dbReference>
<sequence>HFYFILLDIPAICKDLVTEYITRAECIYFITYCLRLTQPATFLSQLLPKQVPSTKWRATSIYSRDTPVARLTQRLEITLVSFPFCISANLEEPSCQSFAPYLCHLSLLPFQRLTGRASCIALPPPHKLLSLSFSSFSICGTMPSDTPIGTIAPSYHENASQEQKDKELVEPHELQLPSSFSSSLMEEKSETRRDCGENSGDLSRDAESDSSTLRYDSSSVTPQSDRILKSSSTWPTCTWGTSSQATSSSMQNYDLCSSDENFCYSRRALHNDSVSKSDKGSMSTGNSSTFLTGSFVNMYHDSDYVNLHQKPQEVLHWYRTERISGEQDEWEVVEVGSDGTMDGATDPRTLEVIGYPVAKILSSLEFRLLQIPQRVVQLEMEVVGDEVLSETDLIVTCDGLVDNEDSDSDGEG</sequence>
<organism evidence="2 3">
    <name type="scientific">Terfezia boudieri ATCC MYA-4762</name>
    <dbReference type="NCBI Taxonomy" id="1051890"/>
    <lineage>
        <taxon>Eukaryota</taxon>
        <taxon>Fungi</taxon>
        <taxon>Dikarya</taxon>
        <taxon>Ascomycota</taxon>
        <taxon>Pezizomycotina</taxon>
        <taxon>Pezizomycetes</taxon>
        <taxon>Pezizales</taxon>
        <taxon>Pezizaceae</taxon>
        <taxon>Terfezia</taxon>
    </lineage>
</organism>
<feature type="compositionally biased region" description="Low complexity" evidence="1">
    <location>
        <begin position="174"/>
        <end position="184"/>
    </location>
</feature>
<dbReference type="InParanoid" id="A0A3N4MMV3"/>
<feature type="compositionally biased region" description="Basic and acidic residues" evidence="1">
    <location>
        <begin position="162"/>
        <end position="173"/>
    </location>
</feature>
<evidence type="ECO:0000256" key="1">
    <source>
        <dbReference type="SAM" id="MobiDB-lite"/>
    </source>
</evidence>
<feature type="compositionally biased region" description="Basic and acidic residues" evidence="1">
    <location>
        <begin position="185"/>
        <end position="207"/>
    </location>
</feature>
<proteinExistence type="predicted"/>
<feature type="compositionally biased region" description="Low complexity" evidence="1">
    <location>
        <begin position="209"/>
        <end position="219"/>
    </location>
</feature>
<keyword evidence="3" id="KW-1185">Reference proteome</keyword>
<gene>
    <name evidence="2" type="ORF">L211DRAFT_266114</name>
</gene>
<evidence type="ECO:0000313" key="2">
    <source>
        <dbReference type="EMBL" id="RPB29275.1"/>
    </source>
</evidence>
<feature type="region of interest" description="Disordered" evidence="1">
    <location>
        <begin position="149"/>
        <end position="231"/>
    </location>
</feature>
<reference evidence="2 3" key="1">
    <citation type="journal article" date="2018" name="Nat. Ecol. Evol.">
        <title>Pezizomycetes genomes reveal the molecular basis of ectomycorrhizal truffle lifestyle.</title>
        <authorList>
            <person name="Murat C."/>
            <person name="Payen T."/>
            <person name="Noel B."/>
            <person name="Kuo A."/>
            <person name="Morin E."/>
            <person name="Chen J."/>
            <person name="Kohler A."/>
            <person name="Krizsan K."/>
            <person name="Balestrini R."/>
            <person name="Da Silva C."/>
            <person name="Montanini B."/>
            <person name="Hainaut M."/>
            <person name="Levati E."/>
            <person name="Barry K.W."/>
            <person name="Belfiori B."/>
            <person name="Cichocki N."/>
            <person name="Clum A."/>
            <person name="Dockter R.B."/>
            <person name="Fauchery L."/>
            <person name="Guy J."/>
            <person name="Iotti M."/>
            <person name="Le Tacon F."/>
            <person name="Lindquist E.A."/>
            <person name="Lipzen A."/>
            <person name="Malagnac F."/>
            <person name="Mello A."/>
            <person name="Molinier V."/>
            <person name="Miyauchi S."/>
            <person name="Poulain J."/>
            <person name="Riccioni C."/>
            <person name="Rubini A."/>
            <person name="Sitrit Y."/>
            <person name="Splivallo R."/>
            <person name="Traeger S."/>
            <person name="Wang M."/>
            <person name="Zifcakova L."/>
            <person name="Wipf D."/>
            <person name="Zambonelli A."/>
            <person name="Paolocci F."/>
            <person name="Nowrousian M."/>
            <person name="Ottonello S."/>
            <person name="Baldrian P."/>
            <person name="Spatafora J.W."/>
            <person name="Henrissat B."/>
            <person name="Nagy L.G."/>
            <person name="Aury J.M."/>
            <person name="Wincker P."/>
            <person name="Grigoriev I.V."/>
            <person name="Bonfante P."/>
            <person name="Martin F.M."/>
        </authorList>
    </citation>
    <scope>NUCLEOTIDE SEQUENCE [LARGE SCALE GENOMIC DNA]</scope>
    <source>
        <strain evidence="2 3">ATCC MYA-4762</strain>
    </source>
</reference>
<accession>A0A3N4MMV3</accession>
<feature type="compositionally biased region" description="Polar residues" evidence="1">
    <location>
        <begin position="220"/>
        <end position="231"/>
    </location>
</feature>
<name>A0A3N4MMV3_9PEZI</name>
<dbReference type="Proteomes" id="UP000267821">
    <property type="component" value="Unassembled WGS sequence"/>
</dbReference>
<protein>
    <submittedName>
        <fullName evidence="2">Uncharacterized protein</fullName>
    </submittedName>
</protein>